<accession>A0A1E3X367</accession>
<dbReference type="AlphaFoldDB" id="A0A1E3X367"/>
<name>A0A1E3X367_9BACT</name>
<keyword evidence="1" id="KW-0677">Repeat</keyword>
<dbReference type="Pfam" id="PF13181">
    <property type="entry name" value="TPR_8"/>
    <property type="match status" value="2"/>
</dbReference>
<evidence type="ECO:0000256" key="2">
    <source>
        <dbReference type="ARBA" id="ARBA00022803"/>
    </source>
</evidence>
<dbReference type="SMART" id="SM00028">
    <property type="entry name" value="TPR"/>
    <property type="match status" value="4"/>
</dbReference>
<dbReference type="GO" id="GO:0005085">
    <property type="term" value="F:guanyl-nucleotide exchange factor activity"/>
    <property type="evidence" value="ECO:0007669"/>
    <property type="project" value="InterPro"/>
</dbReference>
<dbReference type="InterPro" id="IPR051685">
    <property type="entry name" value="Ycf3/AcsC/BcsC/TPR_MFPF"/>
</dbReference>
<dbReference type="InterPro" id="IPR000904">
    <property type="entry name" value="Sec7_dom"/>
</dbReference>
<organism evidence="4 5">
    <name type="scientific">Candidatus Scalindua rubra</name>
    <dbReference type="NCBI Taxonomy" id="1872076"/>
    <lineage>
        <taxon>Bacteria</taxon>
        <taxon>Pseudomonadati</taxon>
        <taxon>Planctomycetota</taxon>
        <taxon>Candidatus Brocadiia</taxon>
        <taxon>Candidatus Brocadiales</taxon>
        <taxon>Candidatus Scalinduaceae</taxon>
        <taxon>Candidatus Scalindua</taxon>
    </lineage>
</organism>
<evidence type="ECO:0000313" key="4">
    <source>
        <dbReference type="EMBL" id="ODS30029.1"/>
    </source>
</evidence>
<evidence type="ECO:0000313" key="5">
    <source>
        <dbReference type="Proteomes" id="UP000094056"/>
    </source>
</evidence>
<protein>
    <submittedName>
        <fullName evidence="4">Tetratricopeptide repeat protein</fullName>
    </submittedName>
</protein>
<dbReference type="SUPFAM" id="SSF48452">
    <property type="entry name" value="TPR-like"/>
    <property type="match status" value="1"/>
</dbReference>
<keyword evidence="2" id="KW-0802">TPR repeat</keyword>
<dbReference type="PANTHER" id="PTHR44943">
    <property type="entry name" value="CELLULOSE SYNTHASE OPERON PROTEIN C"/>
    <property type="match status" value="1"/>
</dbReference>
<evidence type="ECO:0000259" key="3">
    <source>
        <dbReference type="PROSITE" id="PS50190"/>
    </source>
</evidence>
<feature type="domain" description="SEC7" evidence="3">
    <location>
        <begin position="169"/>
        <end position="386"/>
    </location>
</feature>
<dbReference type="InterPro" id="IPR011990">
    <property type="entry name" value="TPR-like_helical_dom_sf"/>
</dbReference>
<dbReference type="Proteomes" id="UP000094056">
    <property type="component" value="Unassembled WGS sequence"/>
</dbReference>
<sequence length="627" mass="73536">MRNGKFLLMLILICTFNITLLGQSGELLYQDRLIGKDLNIRIFFSDENGNESISPDVIVDSPFFYFCLVPIGDWTFEKKDIEKSVEPIQLKQNGNTIPNVDLNEITIGEVIAIIVLSFNKNDLDYTDSFYFENNLGKTDSLNISEEYWPIYDEYHTYYQQGEESLETHDYLKAFQTLNNFLTDEPTVMALSFYNEADSLNRMLVNNYITESEGNFKEISEELEESLDQNKIDKLLMFSMVLSVAQQNFVPYFNFRADRNSLILEQRLDQLVSDLNRKISESNLAYRNMKLAIFETGYYIDYKFEFFIDLLARLILDIDFFQKVEAFKEIDVTLLDKYPSKKQELEELEWMAEFMEILKLINEDIKTKGYILSPKAIQNLKNQVQFEKQPNYNIFMAFNALVSNDQETFIEYIKNSFKVLTDQDMLYNFEFWYISYLANKNNISDKVIVTLNNGIKYENEGDMSDANKQYKIAMRLSGNFAPPMFFLGKNYHIMGEGFTAERYFSQSLNTFPEYMAPRLLKISFLTSSGDYEAALNEVNSALSKSPYWYFYFRKAQILVNLKRYQEAKDILLEKCMTLIEHHFDSYILLGDISISLQDKEGAKEYYLLAGNLDPENQIFIDKMRELEK</sequence>
<proteinExistence type="predicted"/>
<dbReference type="GO" id="GO:0032012">
    <property type="term" value="P:regulation of ARF protein signal transduction"/>
    <property type="evidence" value="ECO:0007669"/>
    <property type="project" value="InterPro"/>
</dbReference>
<evidence type="ECO:0000256" key="1">
    <source>
        <dbReference type="ARBA" id="ARBA00022737"/>
    </source>
</evidence>
<gene>
    <name evidence="4" type="ORF">SCARUB_04867</name>
</gene>
<dbReference type="PANTHER" id="PTHR44943:SF8">
    <property type="entry name" value="TPR REPEAT-CONTAINING PROTEIN MJ0263"/>
    <property type="match status" value="1"/>
</dbReference>
<dbReference type="EMBL" id="MAYW01000302">
    <property type="protein sequence ID" value="ODS30029.1"/>
    <property type="molecule type" value="Genomic_DNA"/>
</dbReference>
<dbReference type="Gene3D" id="1.25.40.10">
    <property type="entry name" value="Tetratricopeptide repeat domain"/>
    <property type="match status" value="1"/>
</dbReference>
<dbReference type="InterPro" id="IPR019734">
    <property type="entry name" value="TPR_rpt"/>
</dbReference>
<dbReference type="PROSITE" id="PS50190">
    <property type="entry name" value="SEC7"/>
    <property type="match status" value="1"/>
</dbReference>
<comment type="caution">
    <text evidence="4">The sequence shown here is derived from an EMBL/GenBank/DDBJ whole genome shotgun (WGS) entry which is preliminary data.</text>
</comment>
<reference evidence="4 5" key="1">
    <citation type="submission" date="2016-07" db="EMBL/GenBank/DDBJ databases">
        <title>Draft genome of Scalindua rubra, obtained from a brine-seawater interface in the Red Sea, sheds light on salt adaptation in anammox bacteria.</title>
        <authorList>
            <person name="Speth D.R."/>
            <person name="Lagkouvardos I."/>
            <person name="Wang Y."/>
            <person name="Qian P.-Y."/>
            <person name="Dutilh B.E."/>
            <person name="Jetten M.S."/>
        </authorList>
    </citation>
    <scope>NUCLEOTIDE SEQUENCE [LARGE SCALE GENOMIC DNA]</scope>
    <source>
        <strain evidence="4">BSI-1</strain>
    </source>
</reference>